<dbReference type="Proteomes" id="UP001500298">
    <property type="component" value="Unassembled WGS sequence"/>
</dbReference>
<evidence type="ECO:0000259" key="1">
    <source>
        <dbReference type="PROSITE" id="PS51704"/>
    </source>
</evidence>
<dbReference type="EMBL" id="BAABJX010000037">
    <property type="protein sequence ID" value="GAA4839205.1"/>
    <property type="molecule type" value="Genomic_DNA"/>
</dbReference>
<dbReference type="SUPFAM" id="SSF51695">
    <property type="entry name" value="PLC-like phosphodiesterases"/>
    <property type="match status" value="1"/>
</dbReference>
<dbReference type="PANTHER" id="PTHR46211:SF1">
    <property type="entry name" value="GLYCEROPHOSPHODIESTER PHOSPHODIESTERASE, CYTOPLASMIC"/>
    <property type="match status" value="1"/>
</dbReference>
<dbReference type="InterPro" id="IPR030395">
    <property type="entry name" value="GP_PDE_dom"/>
</dbReference>
<name>A0ABP9DFY9_9BACT</name>
<accession>A0ABP9DFY9</accession>
<feature type="domain" description="GP-PDE" evidence="1">
    <location>
        <begin position="1"/>
        <end position="241"/>
    </location>
</feature>
<evidence type="ECO:0000313" key="2">
    <source>
        <dbReference type="EMBL" id="GAA4839205.1"/>
    </source>
</evidence>
<reference evidence="3" key="1">
    <citation type="journal article" date="2019" name="Int. J. Syst. Evol. Microbiol.">
        <title>The Global Catalogue of Microorganisms (GCM) 10K type strain sequencing project: providing services to taxonomists for standard genome sequencing and annotation.</title>
        <authorList>
            <consortium name="The Broad Institute Genomics Platform"/>
            <consortium name="The Broad Institute Genome Sequencing Center for Infectious Disease"/>
            <person name="Wu L."/>
            <person name="Ma J."/>
        </authorList>
    </citation>
    <scope>NUCLEOTIDE SEQUENCE [LARGE SCALE GENOMIC DNA]</scope>
    <source>
        <strain evidence="3">JCM 18326</strain>
    </source>
</reference>
<keyword evidence="3" id="KW-1185">Reference proteome</keyword>
<dbReference type="Pfam" id="PF03009">
    <property type="entry name" value="GDPD"/>
    <property type="match status" value="1"/>
</dbReference>
<evidence type="ECO:0000313" key="3">
    <source>
        <dbReference type="Proteomes" id="UP001500298"/>
    </source>
</evidence>
<dbReference type="InterPro" id="IPR017946">
    <property type="entry name" value="PLC-like_Pdiesterase_TIM-brl"/>
</dbReference>
<dbReference type="PROSITE" id="PS51704">
    <property type="entry name" value="GP_PDE"/>
    <property type="match status" value="1"/>
</dbReference>
<dbReference type="PANTHER" id="PTHR46211">
    <property type="entry name" value="GLYCEROPHOSPHORYL DIESTER PHOSPHODIESTERASE"/>
    <property type="match status" value="1"/>
</dbReference>
<sequence>MLVAHRGASADAPENTLAAVQLAWEQDADAVEIDIHLSKDGRVMVHHDKDTKRTANGPKKYIKETNSTALRSIDVGTFKGEKYKGEKYKGEKIPFLEEVLATIPEEKHLVIEIKSGMDVVPAMTSVIKNSEKEEQVIFISFDFEAIVQTKKSFPDNKALYLCHYFEPFGTKKLFHKVKEAGLDGLDLNYKIIDSSVMELADLMDLEIHAYTVNELTEAKRLIALGVKSITTDQPAKLRAVISDQ</sequence>
<gene>
    <name evidence="2" type="ORF">GCM10023331_25510</name>
</gene>
<comment type="caution">
    <text evidence="2">The sequence shown here is derived from an EMBL/GenBank/DDBJ whole genome shotgun (WGS) entry which is preliminary data.</text>
</comment>
<protein>
    <submittedName>
        <fullName evidence="2">Glycerophosphodiester phosphodiesterase</fullName>
    </submittedName>
</protein>
<dbReference type="Gene3D" id="3.20.20.190">
    <property type="entry name" value="Phosphatidylinositol (PI) phosphodiesterase"/>
    <property type="match status" value="1"/>
</dbReference>
<proteinExistence type="predicted"/>
<organism evidence="2 3">
    <name type="scientific">Algivirga pacifica</name>
    <dbReference type="NCBI Taxonomy" id="1162670"/>
    <lineage>
        <taxon>Bacteria</taxon>
        <taxon>Pseudomonadati</taxon>
        <taxon>Bacteroidota</taxon>
        <taxon>Cytophagia</taxon>
        <taxon>Cytophagales</taxon>
        <taxon>Flammeovirgaceae</taxon>
        <taxon>Algivirga</taxon>
    </lineage>
</organism>